<feature type="non-terminal residue" evidence="8">
    <location>
        <position position="1"/>
    </location>
</feature>
<keyword evidence="3" id="KW-0445">Lipid transport</keyword>
<dbReference type="GO" id="GO:0006869">
    <property type="term" value="P:lipid transport"/>
    <property type="evidence" value="ECO:0007669"/>
    <property type="project" value="UniProtKB-KW"/>
</dbReference>
<dbReference type="Proteomes" id="UP000011087">
    <property type="component" value="Unassembled WGS sequence"/>
</dbReference>
<dbReference type="EMBL" id="JH992992">
    <property type="protein sequence ID" value="EKX46969.1"/>
    <property type="molecule type" value="Genomic_DNA"/>
</dbReference>
<gene>
    <name evidence="8" type="ORF">GUITHDRAFT_152256</name>
</gene>
<reference evidence="8 10" key="1">
    <citation type="journal article" date="2012" name="Nature">
        <title>Algal genomes reveal evolutionary mosaicism and the fate of nucleomorphs.</title>
        <authorList>
            <consortium name="DOE Joint Genome Institute"/>
            <person name="Curtis B.A."/>
            <person name="Tanifuji G."/>
            <person name="Burki F."/>
            <person name="Gruber A."/>
            <person name="Irimia M."/>
            <person name="Maruyama S."/>
            <person name="Arias M.C."/>
            <person name="Ball S.G."/>
            <person name="Gile G.H."/>
            <person name="Hirakawa Y."/>
            <person name="Hopkins J.F."/>
            <person name="Kuo A."/>
            <person name="Rensing S.A."/>
            <person name="Schmutz J."/>
            <person name="Symeonidi A."/>
            <person name="Elias M."/>
            <person name="Eveleigh R.J."/>
            <person name="Herman E.K."/>
            <person name="Klute M.J."/>
            <person name="Nakayama T."/>
            <person name="Obornik M."/>
            <person name="Reyes-Prieto A."/>
            <person name="Armbrust E.V."/>
            <person name="Aves S.J."/>
            <person name="Beiko R.G."/>
            <person name="Coutinho P."/>
            <person name="Dacks J.B."/>
            <person name="Durnford D.G."/>
            <person name="Fast N.M."/>
            <person name="Green B.R."/>
            <person name="Grisdale C.J."/>
            <person name="Hempel F."/>
            <person name="Henrissat B."/>
            <person name="Hoppner M.P."/>
            <person name="Ishida K."/>
            <person name="Kim E."/>
            <person name="Koreny L."/>
            <person name="Kroth P.G."/>
            <person name="Liu Y."/>
            <person name="Malik S.B."/>
            <person name="Maier U.G."/>
            <person name="McRose D."/>
            <person name="Mock T."/>
            <person name="Neilson J.A."/>
            <person name="Onodera N.T."/>
            <person name="Poole A.M."/>
            <person name="Pritham E.J."/>
            <person name="Richards T.A."/>
            <person name="Rocap G."/>
            <person name="Roy S.W."/>
            <person name="Sarai C."/>
            <person name="Schaack S."/>
            <person name="Shirato S."/>
            <person name="Slamovits C.H."/>
            <person name="Spencer D.F."/>
            <person name="Suzuki S."/>
            <person name="Worden A.Z."/>
            <person name="Zauner S."/>
            <person name="Barry K."/>
            <person name="Bell C."/>
            <person name="Bharti A.K."/>
            <person name="Crow J.A."/>
            <person name="Grimwood J."/>
            <person name="Kramer R."/>
            <person name="Lindquist E."/>
            <person name="Lucas S."/>
            <person name="Salamov A."/>
            <person name="McFadden G.I."/>
            <person name="Lane C.E."/>
            <person name="Keeling P.J."/>
            <person name="Gray M.W."/>
            <person name="Grigoriev I.V."/>
            <person name="Archibald J.M."/>
        </authorList>
    </citation>
    <scope>NUCLEOTIDE SEQUENCE</scope>
    <source>
        <strain evidence="8 10">CCMP2712</strain>
    </source>
</reference>
<organism evidence="8">
    <name type="scientific">Guillardia theta (strain CCMP2712)</name>
    <name type="common">Cryptophyte</name>
    <dbReference type="NCBI Taxonomy" id="905079"/>
    <lineage>
        <taxon>Eukaryota</taxon>
        <taxon>Cryptophyceae</taxon>
        <taxon>Pyrenomonadales</taxon>
        <taxon>Geminigeraceae</taxon>
        <taxon>Guillardia</taxon>
    </lineage>
</organism>
<protein>
    <recommendedName>
        <fullName evidence="7">SMP-LTD domain-containing protein</fullName>
    </recommendedName>
</protein>
<sequence length="217" mass="24460">MKVFSRPSFTITVLLPAAYVVGRFQILPTSLSVAFLGGMIGLYMYAARLYKDLPASATVEEDSFNQPQGLPDVASEFMQKLHKEFKSKVETVEWLNGVIRHVWLRYPLILSDVIRTSILNEILEGLRRDSVLPAGPIRDILITRVTLRESSPWIIDVQLNPMRSLDEVCLTATVRFVSDKDAGVELNIKGPSNIMIPIKVENISVETKLLIRLHLKD</sequence>
<keyword evidence="6" id="KW-0812">Transmembrane</keyword>
<feature type="domain" description="SMP-LTD" evidence="7">
    <location>
        <begin position="88"/>
        <end position="217"/>
    </location>
</feature>
<evidence type="ECO:0000259" key="7">
    <source>
        <dbReference type="PROSITE" id="PS51847"/>
    </source>
</evidence>
<dbReference type="RefSeq" id="XP_005833949.1">
    <property type="nucleotide sequence ID" value="XM_005833892.1"/>
</dbReference>
<dbReference type="GeneID" id="17303472"/>
<reference evidence="9" key="3">
    <citation type="submission" date="2016-03" db="UniProtKB">
        <authorList>
            <consortium name="EnsemblProtists"/>
        </authorList>
    </citation>
    <scope>IDENTIFICATION</scope>
</reference>
<dbReference type="GO" id="GO:0008289">
    <property type="term" value="F:lipid binding"/>
    <property type="evidence" value="ECO:0007669"/>
    <property type="project" value="UniProtKB-KW"/>
</dbReference>
<evidence type="ECO:0000256" key="1">
    <source>
        <dbReference type="ARBA" id="ARBA00004370"/>
    </source>
</evidence>
<dbReference type="HOGENOM" id="CLU_1275218_0_0_1"/>
<evidence type="ECO:0000256" key="4">
    <source>
        <dbReference type="ARBA" id="ARBA00023121"/>
    </source>
</evidence>
<keyword evidence="5 6" id="KW-0472">Membrane</keyword>
<evidence type="ECO:0000256" key="6">
    <source>
        <dbReference type="SAM" id="Phobius"/>
    </source>
</evidence>
<evidence type="ECO:0000256" key="3">
    <source>
        <dbReference type="ARBA" id="ARBA00023055"/>
    </source>
</evidence>
<feature type="transmembrane region" description="Helical" evidence="6">
    <location>
        <begin position="26"/>
        <end position="46"/>
    </location>
</feature>
<dbReference type="EnsemblProtists" id="EKX46969">
    <property type="protein sequence ID" value="EKX46969"/>
    <property type="gene ID" value="GUITHDRAFT_152256"/>
</dbReference>
<name>L1JFP7_GUITC</name>
<dbReference type="PaxDb" id="55529-EKX46969"/>
<keyword evidence="4" id="KW-0446">Lipid-binding</keyword>
<proteinExistence type="predicted"/>
<comment type="subcellular location">
    <subcellularLocation>
        <location evidence="1">Membrane</location>
    </subcellularLocation>
</comment>
<dbReference type="InterPro" id="IPR031468">
    <property type="entry name" value="SMP_LBD"/>
</dbReference>
<evidence type="ECO:0000313" key="9">
    <source>
        <dbReference type="EnsemblProtists" id="EKX46969"/>
    </source>
</evidence>
<dbReference type="KEGG" id="gtt:GUITHDRAFT_152256"/>
<evidence type="ECO:0000256" key="2">
    <source>
        <dbReference type="ARBA" id="ARBA00022448"/>
    </source>
</evidence>
<evidence type="ECO:0000256" key="5">
    <source>
        <dbReference type="ARBA" id="ARBA00023136"/>
    </source>
</evidence>
<dbReference type="GO" id="GO:0016020">
    <property type="term" value="C:membrane"/>
    <property type="evidence" value="ECO:0007669"/>
    <property type="project" value="UniProtKB-SubCell"/>
</dbReference>
<evidence type="ECO:0000313" key="10">
    <source>
        <dbReference type="Proteomes" id="UP000011087"/>
    </source>
</evidence>
<keyword evidence="6" id="KW-1133">Transmembrane helix</keyword>
<dbReference type="PROSITE" id="PS51847">
    <property type="entry name" value="SMP"/>
    <property type="match status" value="1"/>
</dbReference>
<reference evidence="10" key="2">
    <citation type="submission" date="2012-11" db="EMBL/GenBank/DDBJ databases">
        <authorList>
            <person name="Kuo A."/>
            <person name="Curtis B.A."/>
            <person name="Tanifuji G."/>
            <person name="Burki F."/>
            <person name="Gruber A."/>
            <person name="Irimia M."/>
            <person name="Maruyama S."/>
            <person name="Arias M.C."/>
            <person name="Ball S.G."/>
            <person name="Gile G.H."/>
            <person name="Hirakawa Y."/>
            <person name="Hopkins J.F."/>
            <person name="Rensing S.A."/>
            <person name="Schmutz J."/>
            <person name="Symeonidi A."/>
            <person name="Elias M."/>
            <person name="Eveleigh R.J."/>
            <person name="Herman E.K."/>
            <person name="Klute M.J."/>
            <person name="Nakayama T."/>
            <person name="Obornik M."/>
            <person name="Reyes-Prieto A."/>
            <person name="Armbrust E.V."/>
            <person name="Aves S.J."/>
            <person name="Beiko R.G."/>
            <person name="Coutinho P."/>
            <person name="Dacks J.B."/>
            <person name="Durnford D.G."/>
            <person name="Fast N.M."/>
            <person name="Green B.R."/>
            <person name="Grisdale C."/>
            <person name="Hempe F."/>
            <person name="Henrissat B."/>
            <person name="Hoppner M.P."/>
            <person name="Ishida K.-I."/>
            <person name="Kim E."/>
            <person name="Koreny L."/>
            <person name="Kroth P.G."/>
            <person name="Liu Y."/>
            <person name="Malik S.-B."/>
            <person name="Maier U.G."/>
            <person name="McRose D."/>
            <person name="Mock T."/>
            <person name="Neilson J.A."/>
            <person name="Onodera N.T."/>
            <person name="Poole A.M."/>
            <person name="Pritham E.J."/>
            <person name="Richards T.A."/>
            <person name="Rocap G."/>
            <person name="Roy S.W."/>
            <person name="Sarai C."/>
            <person name="Schaack S."/>
            <person name="Shirato S."/>
            <person name="Slamovits C.H."/>
            <person name="Spencer D.F."/>
            <person name="Suzuki S."/>
            <person name="Worden A.Z."/>
            <person name="Zauner S."/>
            <person name="Barry K."/>
            <person name="Bell C."/>
            <person name="Bharti A.K."/>
            <person name="Crow J.A."/>
            <person name="Grimwood J."/>
            <person name="Kramer R."/>
            <person name="Lindquist E."/>
            <person name="Lucas S."/>
            <person name="Salamov A."/>
            <person name="McFadden G.I."/>
            <person name="Lane C.E."/>
            <person name="Keeling P.J."/>
            <person name="Gray M.W."/>
            <person name="Grigoriev I.V."/>
            <person name="Archibald J.M."/>
        </authorList>
    </citation>
    <scope>NUCLEOTIDE SEQUENCE</scope>
    <source>
        <strain evidence="10">CCMP2712</strain>
    </source>
</reference>
<keyword evidence="10" id="KW-1185">Reference proteome</keyword>
<dbReference type="AlphaFoldDB" id="L1JFP7"/>
<accession>L1JFP7</accession>
<evidence type="ECO:0000313" key="8">
    <source>
        <dbReference type="EMBL" id="EKX46969.1"/>
    </source>
</evidence>
<keyword evidence="2" id="KW-0813">Transport</keyword>